<dbReference type="InterPro" id="IPR011053">
    <property type="entry name" value="Single_hybrid_motif"/>
</dbReference>
<dbReference type="Pfam" id="PF00364">
    <property type="entry name" value="Biotin_lipoyl"/>
    <property type="match status" value="1"/>
</dbReference>
<dbReference type="RefSeq" id="WP_076371251.1">
    <property type="nucleotide sequence ID" value="NZ_CP126106.1"/>
</dbReference>
<dbReference type="AlphaFoldDB" id="A0A9X8RD81"/>
<sequence>MKRVIETVYSPCCGKVENIFVSQGSYVYEWEKLMVVHTTDNKKVEIETGVSGHIVSIEVTKNQDVSNETVLIQLQDDLLITGSD</sequence>
<evidence type="ECO:0000313" key="2">
    <source>
        <dbReference type="EMBL" id="SIR97398.1"/>
    </source>
</evidence>
<organism evidence="2 3">
    <name type="scientific">Peribacillus simplex</name>
    <dbReference type="NCBI Taxonomy" id="1478"/>
    <lineage>
        <taxon>Bacteria</taxon>
        <taxon>Bacillati</taxon>
        <taxon>Bacillota</taxon>
        <taxon>Bacilli</taxon>
        <taxon>Bacillales</taxon>
        <taxon>Bacillaceae</taxon>
        <taxon>Peribacillus</taxon>
    </lineage>
</organism>
<reference evidence="2 3" key="1">
    <citation type="submission" date="2017-01" db="EMBL/GenBank/DDBJ databases">
        <authorList>
            <person name="Varghese N."/>
            <person name="Submissions S."/>
        </authorList>
    </citation>
    <scope>NUCLEOTIDE SEQUENCE [LARGE SCALE GENOMIC DNA]</scope>
    <source>
        <strain evidence="2 3">RUG2-6</strain>
    </source>
</reference>
<comment type="caution">
    <text evidence="2">The sequence shown here is derived from an EMBL/GenBank/DDBJ whole genome shotgun (WGS) entry which is preliminary data.</text>
</comment>
<dbReference type="InterPro" id="IPR000089">
    <property type="entry name" value="Biotin_lipoyl"/>
</dbReference>
<protein>
    <submittedName>
        <fullName evidence="2">Biotin-requiring enzyme</fullName>
    </submittedName>
</protein>
<feature type="domain" description="Lipoyl-binding" evidence="1">
    <location>
        <begin position="7"/>
        <end position="74"/>
    </location>
</feature>
<accession>A0A9X8RD81</accession>
<evidence type="ECO:0000313" key="3">
    <source>
        <dbReference type="Proteomes" id="UP000185829"/>
    </source>
</evidence>
<evidence type="ECO:0000259" key="1">
    <source>
        <dbReference type="Pfam" id="PF00364"/>
    </source>
</evidence>
<dbReference type="EMBL" id="FTMX01000008">
    <property type="protein sequence ID" value="SIR97398.1"/>
    <property type="molecule type" value="Genomic_DNA"/>
</dbReference>
<gene>
    <name evidence="2" type="ORF">SAMN05878482_10823</name>
</gene>
<dbReference type="Proteomes" id="UP000185829">
    <property type="component" value="Unassembled WGS sequence"/>
</dbReference>
<name>A0A9X8RD81_9BACI</name>
<dbReference type="SUPFAM" id="SSF51230">
    <property type="entry name" value="Single hybrid motif"/>
    <property type="match status" value="1"/>
</dbReference>
<proteinExistence type="predicted"/>
<dbReference type="Gene3D" id="2.40.50.100">
    <property type="match status" value="1"/>
</dbReference>